<feature type="transmembrane region" description="Helical" evidence="7">
    <location>
        <begin position="70"/>
        <end position="95"/>
    </location>
</feature>
<dbReference type="InterPro" id="IPR036259">
    <property type="entry name" value="MFS_trans_sf"/>
</dbReference>
<accession>A0AAJ1IHB5</accession>
<evidence type="ECO:0000313" key="8">
    <source>
        <dbReference type="EMBL" id="MDC7227937.1"/>
    </source>
</evidence>
<feature type="transmembrane region" description="Helical" evidence="7">
    <location>
        <begin position="45"/>
        <end position="64"/>
    </location>
</feature>
<comment type="subcellular location">
    <subcellularLocation>
        <location evidence="1 7">Cell membrane</location>
        <topology evidence="1 7">Multi-pass membrane protein</topology>
    </subcellularLocation>
</comment>
<gene>
    <name evidence="8" type="ORF">PQJ61_14320</name>
</gene>
<dbReference type="AlphaFoldDB" id="A0AAJ1IHB5"/>
<feature type="transmembrane region" description="Helical" evidence="7">
    <location>
        <begin position="12"/>
        <end position="33"/>
    </location>
</feature>
<dbReference type="NCBIfam" id="TIGR00427">
    <property type="entry name" value="NAAT family transporter"/>
    <property type="match status" value="1"/>
</dbReference>
<evidence type="ECO:0000256" key="4">
    <source>
        <dbReference type="ARBA" id="ARBA00022692"/>
    </source>
</evidence>
<keyword evidence="6 7" id="KW-0472">Membrane</keyword>
<feature type="transmembrane region" description="Helical" evidence="7">
    <location>
        <begin position="124"/>
        <end position="145"/>
    </location>
</feature>
<dbReference type="InterPro" id="IPR002771">
    <property type="entry name" value="Multi_antbiot-R_MarC"/>
</dbReference>
<protein>
    <recommendedName>
        <fullName evidence="7">UPF0056 membrane protein</fullName>
    </recommendedName>
</protein>
<comment type="caution">
    <text evidence="8">The sequence shown here is derived from an EMBL/GenBank/DDBJ whole genome shotgun (WGS) entry which is preliminary data.</text>
</comment>
<keyword evidence="5 7" id="KW-1133">Transmembrane helix</keyword>
<dbReference type="Proteomes" id="UP001221217">
    <property type="component" value="Unassembled WGS sequence"/>
</dbReference>
<name>A0AAJ1IHB5_9SPIO</name>
<dbReference type="Pfam" id="PF01914">
    <property type="entry name" value="MarC"/>
    <property type="match status" value="1"/>
</dbReference>
<sequence>MTLSYSLNELILFLIALFAVFSPFACIGPYAVFTESFTRKTQRKIASRVAIFSSVVLIILAWAGDALLGYLGISIEALGAAGGLVLILSSLPMIMKGESPRKKVKPEDGIEDEGEYTDEGWETIVVTPLIFPLTVGAGSISLVITQASTAVTFIDKLAITGIICVHGLVILATYMFSVPLSSRLGGRGSAVITRIGGIILLSLAFIIFTNGLKVLLPGLA</sequence>
<keyword evidence="4 7" id="KW-0812">Transmembrane</keyword>
<comment type="similarity">
    <text evidence="2 7">Belongs to the UPF0056 (MarC) family.</text>
</comment>
<proteinExistence type="inferred from homology"/>
<evidence type="ECO:0000256" key="6">
    <source>
        <dbReference type="ARBA" id="ARBA00023136"/>
    </source>
</evidence>
<reference evidence="8 9" key="1">
    <citation type="submission" date="2022-12" db="EMBL/GenBank/DDBJ databases">
        <title>Metagenome assembled genome from gulf of manar.</title>
        <authorList>
            <person name="Kohli P."/>
            <person name="Pk S."/>
            <person name="Venkata Ramana C."/>
            <person name="Sasikala C."/>
        </authorList>
    </citation>
    <scope>NUCLEOTIDE SEQUENCE [LARGE SCALE GENOMIC DNA]</scope>
    <source>
        <strain evidence="8">JB008</strain>
    </source>
</reference>
<evidence type="ECO:0000256" key="5">
    <source>
        <dbReference type="ARBA" id="ARBA00022989"/>
    </source>
</evidence>
<evidence type="ECO:0000256" key="7">
    <source>
        <dbReference type="RuleBase" id="RU362048"/>
    </source>
</evidence>
<feature type="transmembrane region" description="Helical" evidence="7">
    <location>
        <begin position="188"/>
        <end position="208"/>
    </location>
</feature>
<dbReference type="EMBL" id="JAQQAL010000035">
    <property type="protein sequence ID" value="MDC7227937.1"/>
    <property type="molecule type" value="Genomic_DNA"/>
</dbReference>
<dbReference type="GO" id="GO:0005886">
    <property type="term" value="C:plasma membrane"/>
    <property type="evidence" value="ECO:0007669"/>
    <property type="project" value="UniProtKB-SubCell"/>
</dbReference>
<keyword evidence="3" id="KW-1003">Cell membrane</keyword>
<evidence type="ECO:0000256" key="3">
    <source>
        <dbReference type="ARBA" id="ARBA00022475"/>
    </source>
</evidence>
<evidence type="ECO:0000256" key="2">
    <source>
        <dbReference type="ARBA" id="ARBA00009784"/>
    </source>
</evidence>
<evidence type="ECO:0000313" key="9">
    <source>
        <dbReference type="Proteomes" id="UP001221217"/>
    </source>
</evidence>
<organism evidence="8 9">
    <name type="scientific">Candidatus Thalassospirochaeta sargassi</name>
    <dbReference type="NCBI Taxonomy" id="3119039"/>
    <lineage>
        <taxon>Bacteria</taxon>
        <taxon>Pseudomonadati</taxon>
        <taxon>Spirochaetota</taxon>
        <taxon>Spirochaetia</taxon>
        <taxon>Spirochaetales</taxon>
        <taxon>Spirochaetaceae</taxon>
        <taxon>Candidatus Thalassospirochaeta</taxon>
    </lineage>
</organism>
<evidence type="ECO:0000256" key="1">
    <source>
        <dbReference type="ARBA" id="ARBA00004651"/>
    </source>
</evidence>
<dbReference type="PANTHER" id="PTHR33508">
    <property type="entry name" value="UPF0056 MEMBRANE PROTEIN YHCE"/>
    <property type="match status" value="1"/>
</dbReference>
<feature type="transmembrane region" description="Helical" evidence="7">
    <location>
        <begin position="157"/>
        <end position="176"/>
    </location>
</feature>
<dbReference type="SUPFAM" id="SSF103473">
    <property type="entry name" value="MFS general substrate transporter"/>
    <property type="match status" value="1"/>
</dbReference>
<dbReference type="PANTHER" id="PTHR33508:SF1">
    <property type="entry name" value="UPF0056 MEMBRANE PROTEIN YHCE"/>
    <property type="match status" value="1"/>
</dbReference>